<sequence length="75" mass="8425">MDEARDPTSTKGELCRVACVGGEARRCAAWLAITGDYEGEEGMRRGFHQAFPTYFLVVWMKGKCGSEQLMRCVME</sequence>
<comment type="caution">
    <text evidence="1">The sequence shown here is derived from an EMBL/GenBank/DDBJ whole genome shotgun (WGS) entry which is preliminary data.</text>
</comment>
<gene>
    <name evidence="1" type="ORF">E2C01_093344</name>
</gene>
<accession>A0A5B7JTR1</accession>
<proteinExistence type="predicted"/>
<reference evidence="1 2" key="1">
    <citation type="submission" date="2019-05" db="EMBL/GenBank/DDBJ databases">
        <title>Another draft genome of Portunus trituberculatus and its Hox gene families provides insights of decapod evolution.</title>
        <authorList>
            <person name="Jeong J.-H."/>
            <person name="Song I."/>
            <person name="Kim S."/>
            <person name="Choi T."/>
            <person name="Kim D."/>
            <person name="Ryu S."/>
            <person name="Kim W."/>
        </authorList>
    </citation>
    <scope>NUCLEOTIDE SEQUENCE [LARGE SCALE GENOMIC DNA]</scope>
    <source>
        <tissue evidence="1">Muscle</tissue>
    </source>
</reference>
<dbReference type="EMBL" id="VSRR010112306">
    <property type="protein sequence ID" value="MPC97995.1"/>
    <property type="molecule type" value="Genomic_DNA"/>
</dbReference>
<evidence type="ECO:0000313" key="1">
    <source>
        <dbReference type="EMBL" id="MPC97995.1"/>
    </source>
</evidence>
<organism evidence="1 2">
    <name type="scientific">Portunus trituberculatus</name>
    <name type="common">Swimming crab</name>
    <name type="synonym">Neptunus trituberculatus</name>
    <dbReference type="NCBI Taxonomy" id="210409"/>
    <lineage>
        <taxon>Eukaryota</taxon>
        <taxon>Metazoa</taxon>
        <taxon>Ecdysozoa</taxon>
        <taxon>Arthropoda</taxon>
        <taxon>Crustacea</taxon>
        <taxon>Multicrustacea</taxon>
        <taxon>Malacostraca</taxon>
        <taxon>Eumalacostraca</taxon>
        <taxon>Eucarida</taxon>
        <taxon>Decapoda</taxon>
        <taxon>Pleocyemata</taxon>
        <taxon>Brachyura</taxon>
        <taxon>Eubrachyura</taxon>
        <taxon>Portunoidea</taxon>
        <taxon>Portunidae</taxon>
        <taxon>Portuninae</taxon>
        <taxon>Portunus</taxon>
    </lineage>
</organism>
<evidence type="ECO:0000313" key="2">
    <source>
        <dbReference type="Proteomes" id="UP000324222"/>
    </source>
</evidence>
<dbReference type="AlphaFoldDB" id="A0A5B7JTR1"/>
<name>A0A5B7JTR1_PORTR</name>
<protein>
    <submittedName>
        <fullName evidence="1">Uncharacterized protein</fullName>
    </submittedName>
</protein>
<dbReference type="Proteomes" id="UP000324222">
    <property type="component" value="Unassembled WGS sequence"/>
</dbReference>
<keyword evidence="2" id="KW-1185">Reference proteome</keyword>